<name>A0A5C5B976_9MICO</name>
<dbReference type="EMBL" id="VENP01000045">
    <property type="protein sequence ID" value="TNU73448.1"/>
    <property type="molecule type" value="Genomic_DNA"/>
</dbReference>
<dbReference type="SUPFAM" id="SSF55961">
    <property type="entry name" value="Bet v1-like"/>
    <property type="match status" value="1"/>
</dbReference>
<dbReference type="Proteomes" id="UP000313849">
    <property type="component" value="Unassembled WGS sequence"/>
</dbReference>
<keyword evidence="2" id="KW-1185">Reference proteome</keyword>
<accession>A0A5C5B976</accession>
<dbReference type="RefSeq" id="WP_139987298.1">
    <property type="nucleotide sequence ID" value="NZ_VENP01000045.1"/>
</dbReference>
<proteinExistence type="predicted"/>
<dbReference type="OrthoDB" id="3255669at2"/>
<evidence type="ECO:0000313" key="2">
    <source>
        <dbReference type="Proteomes" id="UP000313849"/>
    </source>
</evidence>
<protein>
    <submittedName>
        <fullName evidence="1">SRPBCC family protein</fullName>
    </submittedName>
</protein>
<evidence type="ECO:0000313" key="1">
    <source>
        <dbReference type="EMBL" id="TNU73448.1"/>
    </source>
</evidence>
<organism evidence="1 2">
    <name type="scientific">Miniimonas arenae</name>
    <dbReference type="NCBI Taxonomy" id="676201"/>
    <lineage>
        <taxon>Bacteria</taxon>
        <taxon>Bacillati</taxon>
        <taxon>Actinomycetota</taxon>
        <taxon>Actinomycetes</taxon>
        <taxon>Micrococcales</taxon>
        <taxon>Beutenbergiaceae</taxon>
        <taxon>Miniimonas</taxon>
    </lineage>
</organism>
<dbReference type="Gene3D" id="3.30.530.20">
    <property type="match status" value="1"/>
</dbReference>
<comment type="caution">
    <text evidence="1">The sequence shown here is derived from an EMBL/GenBank/DDBJ whole genome shotgun (WGS) entry which is preliminary data.</text>
</comment>
<dbReference type="AlphaFoldDB" id="A0A5C5B976"/>
<reference evidence="1 2" key="1">
    <citation type="submission" date="2019-06" db="EMBL/GenBank/DDBJ databases">
        <title>Draft genome sequence of Miniimonas arenae KCTC 19750T isolated from sea sand.</title>
        <authorList>
            <person name="Park S.-J."/>
        </authorList>
    </citation>
    <scope>NUCLEOTIDE SEQUENCE [LARGE SCALE GENOMIC DNA]</scope>
    <source>
        <strain evidence="1 2">KCTC 19750</strain>
    </source>
</reference>
<dbReference type="InterPro" id="IPR023393">
    <property type="entry name" value="START-like_dom_sf"/>
</dbReference>
<gene>
    <name evidence="1" type="ORF">FH969_11245</name>
</gene>
<sequence length="217" mass="23395">MGTRGVLAASTVGALVAGAMVLARARTLAWGTLDGERVGALPGDDLVPDAAVVATRAVTIDAPPQEVWRWIVQLGQGRGGFYSYDRLENLLGLDIHSADSIQERWQEVVVGDEIRLAEEVALRVALVRPPEHLVLLGAPEPGESDAMPMRMSWAFVVRGALPRGGAAAATTRLIVRERYQPLSVAGRAMVEAVQPVSFLMSQKMLRGIRDRAERAQP</sequence>